<dbReference type="Proteomes" id="UP000824120">
    <property type="component" value="Chromosome 8"/>
</dbReference>
<dbReference type="AlphaFoldDB" id="A0A9J5XTD3"/>
<organism evidence="3 4">
    <name type="scientific">Solanum commersonii</name>
    <name type="common">Commerson's wild potato</name>
    <name type="synonym">Commerson's nightshade</name>
    <dbReference type="NCBI Taxonomy" id="4109"/>
    <lineage>
        <taxon>Eukaryota</taxon>
        <taxon>Viridiplantae</taxon>
        <taxon>Streptophyta</taxon>
        <taxon>Embryophyta</taxon>
        <taxon>Tracheophyta</taxon>
        <taxon>Spermatophyta</taxon>
        <taxon>Magnoliopsida</taxon>
        <taxon>eudicotyledons</taxon>
        <taxon>Gunneridae</taxon>
        <taxon>Pentapetalae</taxon>
        <taxon>asterids</taxon>
        <taxon>lamiids</taxon>
        <taxon>Solanales</taxon>
        <taxon>Solanaceae</taxon>
        <taxon>Solanoideae</taxon>
        <taxon>Solaneae</taxon>
        <taxon>Solanum</taxon>
    </lineage>
</organism>
<dbReference type="GO" id="GO:0003676">
    <property type="term" value="F:nucleic acid binding"/>
    <property type="evidence" value="ECO:0007669"/>
    <property type="project" value="InterPro"/>
</dbReference>
<dbReference type="SUPFAM" id="SSF57756">
    <property type="entry name" value="Retrovirus zinc finger-like domains"/>
    <property type="match status" value="1"/>
</dbReference>
<comment type="caution">
    <text evidence="3">The sequence shown here is derived from an EMBL/GenBank/DDBJ whole genome shotgun (WGS) entry which is preliminary data.</text>
</comment>
<feature type="region of interest" description="Disordered" evidence="1">
    <location>
        <begin position="211"/>
        <end position="254"/>
    </location>
</feature>
<reference evidence="3 4" key="1">
    <citation type="submission" date="2020-09" db="EMBL/GenBank/DDBJ databases">
        <title>De no assembly of potato wild relative species, Solanum commersonii.</title>
        <authorList>
            <person name="Cho K."/>
        </authorList>
    </citation>
    <scope>NUCLEOTIDE SEQUENCE [LARGE SCALE GENOMIC DNA]</scope>
    <source>
        <strain evidence="3">LZ3.2</strain>
        <tissue evidence="3">Leaf</tissue>
    </source>
</reference>
<dbReference type="GO" id="GO:0008270">
    <property type="term" value="F:zinc ion binding"/>
    <property type="evidence" value="ECO:0007669"/>
    <property type="project" value="InterPro"/>
</dbReference>
<keyword evidence="4" id="KW-1185">Reference proteome</keyword>
<keyword evidence="2" id="KW-1133">Transmembrane helix</keyword>
<name>A0A9J5XTD3_SOLCO</name>
<accession>A0A9J5XTD3</accession>
<feature type="compositionally biased region" description="Low complexity" evidence="1">
    <location>
        <begin position="237"/>
        <end position="248"/>
    </location>
</feature>
<sequence length="313" mass="35072">MCETFNSWILGARFKSIITMLKEIRVKVMEIMNQMREFSEKWTTNVLPIAMEDLKQNVEIADDCEVKFNGDLGFQIHDPPYKHEPYLKAYNMFIQLVTNIKMWLKSRRPTIEPPEITFMPGRPGKKGRRDSNELVKKKFGKTTRKGRKMKCSLCKTFGHNKKGCPALKNVGTSTELVEVIKHVILQMLEYEVNQMPISATSSVVRVATASASSGRPTNASSSGVRAAIASTSCRRPTNTSSSGSKNTNRVLHSATLSSSTPTNIDLGYKPNGLRWKGRAAVTQRIARNQITITVISNYCLIFVFLALNSLMNS</sequence>
<feature type="transmembrane region" description="Helical" evidence="2">
    <location>
        <begin position="290"/>
        <end position="310"/>
    </location>
</feature>
<protein>
    <submittedName>
        <fullName evidence="3">Uncharacterized protein</fullName>
    </submittedName>
</protein>
<gene>
    <name evidence="3" type="ORF">H5410_041607</name>
</gene>
<evidence type="ECO:0000313" key="3">
    <source>
        <dbReference type="EMBL" id="KAG5591093.1"/>
    </source>
</evidence>
<proteinExistence type="predicted"/>
<keyword evidence="2" id="KW-0812">Transmembrane</keyword>
<keyword evidence="2" id="KW-0472">Membrane</keyword>
<evidence type="ECO:0000256" key="1">
    <source>
        <dbReference type="SAM" id="MobiDB-lite"/>
    </source>
</evidence>
<feature type="compositionally biased region" description="Polar residues" evidence="1">
    <location>
        <begin position="214"/>
        <end position="236"/>
    </location>
</feature>
<dbReference type="InterPro" id="IPR036875">
    <property type="entry name" value="Znf_CCHC_sf"/>
</dbReference>
<dbReference type="EMBL" id="JACXVP010000008">
    <property type="protein sequence ID" value="KAG5591093.1"/>
    <property type="molecule type" value="Genomic_DNA"/>
</dbReference>
<evidence type="ECO:0000313" key="4">
    <source>
        <dbReference type="Proteomes" id="UP000824120"/>
    </source>
</evidence>
<evidence type="ECO:0000256" key="2">
    <source>
        <dbReference type="SAM" id="Phobius"/>
    </source>
</evidence>